<evidence type="ECO:0000313" key="1">
    <source>
        <dbReference type="EMBL" id="CAB5217889.1"/>
    </source>
</evidence>
<protein>
    <submittedName>
        <fullName evidence="1">Uncharacterized protein</fullName>
    </submittedName>
</protein>
<name>A0A6J7WIN1_9CAUD</name>
<proteinExistence type="predicted"/>
<gene>
    <name evidence="1" type="ORF">UFOVP208_25</name>
</gene>
<sequence length="68" mass="7906">MTTINIYTNPELVKATSKYIHENFKTTFLTIIKGNCYYNVNGIVWEVWQSGCGNYPTTSNIKVEDFKY</sequence>
<reference evidence="1" key="1">
    <citation type="submission" date="2020-05" db="EMBL/GenBank/DDBJ databases">
        <authorList>
            <person name="Chiriac C."/>
            <person name="Salcher M."/>
            <person name="Ghai R."/>
            <person name="Kavagutti S V."/>
        </authorList>
    </citation>
    <scope>NUCLEOTIDE SEQUENCE</scope>
</reference>
<organism evidence="1">
    <name type="scientific">uncultured Caudovirales phage</name>
    <dbReference type="NCBI Taxonomy" id="2100421"/>
    <lineage>
        <taxon>Viruses</taxon>
        <taxon>Duplodnaviria</taxon>
        <taxon>Heunggongvirae</taxon>
        <taxon>Uroviricota</taxon>
        <taxon>Caudoviricetes</taxon>
        <taxon>Peduoviridae</taxon>
        <taxon>Maltschvirus</taxon>
        <taxon>Maltschvirus maltsch</taxon>
    </lineage>
</organism>
<accession>A0A6J7WIN1</accession>
<dbReference type="EMBL" id="LR798248">
    <property type="protein sequence ID" value="CAB5217889.1"/>
    <property type="molecule type" value="Genomic_DNA"/>
</dbReference>